<dbReference type="EMBL" id="KV748284">
    <property type="protein sequence ID" value="OCK86823.1"/>
    <property type="molecule type" value="Genomic_DNA"/>
</dbReference>
<keyword evidence="2" id="KW-1185">Reference proteome</keyword>
<evidence type="ECO:0000313" key="2">
    <source>
        <dbReference type="Proteomes" id="UP000250078"/>
    </source>
</evidence>
<proteinExistence type="predicted"/>
<accession>A0ACC8EKL2</accession>
<evidence type="ECO:0000313" key="1">
    <source>
        <dbReference type="EMBL" id="OCK86823.1"/>
    </source>
</evidence>
<protein>
    <submittedName>
        <fullName evidence="1">Nascent polypeptide-associated complex, alpha subunit</fullName>
    </submittedName>
</protein>
<reference evidence="1 2" key="1">
    <citation type="journal article" date="2016" name="Nat. Commun.">
        <title>Ectomycorrhizal ecology is imprinted in the genome of the dominant symbiotic fungus Cenococcum geophilum.</title>
        <authorList>
            <consortium name="DOE Joint Genome Institute"/>
            <person name="Peter M."/>
            <person name="Kohler A."/>
            <person name="Ohm R.A."/>
            <person name="Kuo A."/>
            <person name="Krutzmann J."/>
            <person name="Morin E."/>
            <person name="Arend M."/>
            <person name="Barry K.W."/>
            <person name="Binder M."/>
            <person name="Choi C."/>
            <person name="Clum A."/>
            <person name="Copeland A."/>
            <person name="Grisel N."/>
            <person name="Haridas S."/>
            <person name="Kipfer T."/>
            <person name="LaButti K."/>
            <person name="Lindquist E."/>
            <person name="Lipzen A."/>
            <person name="Maire R."/>
            <person name="Meier B."/>
            <person name="Mihaltcheva S."/>
            <person name="Molinier V."/>
            <person name="Murat C."/>
            <person name="Poggeler S."/>
            <person name="Quandt C.A."/>
            <person name="Sperisen C."/>
            <person name="Tritt A."/>
            <person name="Tisserant E."/>
            <person name="Crous P.W."/>
            <person name="Henrissat B."/>
            <person name="Nehls U."/>
            <person name="Egli S."/>
            <person name="Spatafora J.W."/>
            <person name="Grigoriev I.V."/>
            <person name="Martin F.M."/>
        </authorList>
    </citation>
    <scope>NUCLEOTIDE SEQUENCE [LARGE SCALE GENOMIC DNA]</scope>
    <source>
        <strain evidence="1 2">1.58</strain>
    </source>
</reference>
<gene>
    <name evidence="1" type="ORF">K441DRAFT_671757</name>
</gene>
<organism evidence="1 2">
    <name type="scientific">Cenococcum geophilum 1.58</name>
    <dbReference type="NCBI Taxonomy" id="794803"/>
    <lineage>
        <taxon>Eukaryota</taxon>
        <taxon>Fungi</taxon>
        <taxon>Dikarya</taxon>
        <taxon>Ascomycota</taxon>
        <taxon>Pezizomycotina</taxon>
        <taxon>Dothideomycetes</taxon>
        <taxon>Pleosporomycetidae</taxon>
        <taxon>Gloniales</taxon>
        <taxon>Gloniaceae</taxon>
        <taxon>Cenococcum</taxon>
    </lineage>
</organism>
<name>A0ACC8EKL2_9PEZI</name>
<sequence>MSNPRIEELPDEPEKKGAEVEDAESSSDSEVEAAGGEVGIPAGASVAVHSRNEKKARKAIAKLGLKHVEGITRVTLRRPKNILFVINQPDVYKSPSSNTWIIFGEAKIEDLNSQAQASAAQQLANAEVAAGHDHAGHDHDHDHKGKAVEAKKDEDEDDGEEVDDSGLEAKDIELVMQQASVSRKKAVKALKENDNDIVNSIMALSI</sequence>
<dbReference type="Proteomes" id="UP000250078">
    <property type="component" value="Unassembled WGS sequence"/>
</dbReference>